<dbReference type="EMBL" id="FRAD01000041">
    <property type="protein sequence ID" value="SHK54561.1"/>
    <property type="molecule type" value="Genomic_DNA"/>
</dbReference>
<feature type="transmembrane region" description="Helical" evidence="6">
    <location>
        <begin position="181"/>
        <end position="203"/>
    </location>
</feature>
<feature type="transmembrane region" description="Helical" evidence="6">
    <location>
        <begin position="349"/>
        <end position="372"/>
    </location>
</feature>
<dbReference type="PROSITE" id="PS50267">
    <property type="entry name" value="NA_NEUROTRAN_SYMP_3"/>
    <property type="match status" value="1"/>
</dbReference>
<dbReference type="AlphaFoldDB" id="A0A1M6TC66"/>
<feature type="transmembrane region" description="Helical" evidence="6">
    <location>
        <begin position="305"/>
        <end position="328"/>
    </location>
</feature>
<dbReference type="InterPro" id="IPR000175">
    <property type="entry name" value="Na/ntran_symport"/>
</dbReference>
<dbReference type="GO" id="GO:0016020">
    <property type="term" value="C:membrane"/>
    <property type="evidence" value="ECO:0007669"/>
    <property type="project" value="UniProtKB-SubCell"/>
</dbReference>
<evidence type="ECO:0000256" key="1">
    <source>
        <dbReference type="ARBA" id="ARBA00004141"/>
    </source>
</evidence>
<keyword evidence="8" id="KW-1185">Reference proteome</keyword>
<dbReference type="PANTHER" id="PTHR42948:SF1">
    <property type="entry name" value="TRANSPORTER"/>
    <property type="match status" value="1"/>
</dbReference>
<feature type="transmembrane region" description="Helical" evidence="6">
    <location>
        <begin position="223"/>
        <end position="249"/>
    </location>
</feature>
<reference evidence="7 8" key="1">
    <citation type="submission" date="2016-11" db="EMBL/GenBank/DDBJ databases">
        <authorList>
            <person name="Jaros S."/>
            <person name="Januszkiewicz K."/>
            <person name="Wedrychowicz H."/>
        </authorList>
    </citation>
    <scope>NUCLEOTIDE SEQUENCE [LARGE SCALE GENOMIC DNA]</scope>
    <source>
        <strain evidence="7 8">DSM 3090</strain>
    </source>
</reference>
<feature type="transmembrane region" description="Helical" evidence="6">
    <location>
        <begin position="261"/>
        <end position="285"/>
    </location>
</feature>
<feature type="transmembrane region" description="Helical" evidence="6">
    <location>
        <begin position="86"/>
        <end position="112"/>
    </location>
</feature>
<evidence type="ECO:0000256" key="6">
    <source>
        <dbReference type="SAM" id="Phobius"/>
    </source>
</evidence>
<feature type="transmembrane region" description="Helical" evidence="6">
    <location>
        <begin position="150"/>
        <end position="169"/>
    </location>
</feature>
<dbReference type="InterPro" id="IPR037272">
    <property type="entry name" value="SNS_sf"/>
</dbReference>
<sequence length="458" mass="49906">MKEKREGFSSKLAVFFAILSSAVGLGNIWKFPTVVGENGGGAFVLVYLLFVLLVGIPVLVSEFFIGRRAKKNAIGAFNTLAPGTKWRCVGGMGICAATLVFFFYSAVAGWVYSYLFKALTGEFTVFKGMDINAASKVAENMFDQTVNGSFMPIIWQGIVLFVVGFIIVKGVKNGIEKVTKVLMPILFIIIIICDIRALTISGASQGLKFLFSIDFSKITGSVIMAALGLAFFKLSIGVSSMMTYGSYFTEKDNIVGNAIKLALADIVVSLLAGIAIFPVVFQYNMSPAAGPGLLFNTIPLVFSQMPFGNALLVMFLFLTAMAATMAMISMAEPMVIYLCEEKKLNRRTATISLIIFVFAVGILTVHSKSIFANVPFSNMTFFDLYDKLSSNILLPIGGFLISIFVGYVIKKEDVIDELSNKGTLQNLTLINVYRIILRYITPMLVILVFLSSIGVLNI</sequence>
<dbReference type="PRINTS" id="PR00176">
    <property type="entry name" value="NANEUSMPORT"/>
</dbReference>
<feature type="transmembrane region" description="Helical" evidence="6">
    <location>
        <begin position="436"/>
        <end position="456"/>
    </location>
</feature>
<keyword evidence="4 6" id="KW-1133">Transmembrane helix</keyword>
<evidence type="ECO:0000313" key="7">
    <source>
        <dbReference type="EMBL" id="SHK54561.1"/>
    </source>
</evidence>
<feature type="transmembrane region" description="Helical" evidence="6">
    <location>
        <begin position="392"/>
        <end position="409"/>
    </location>
</feature>
<evidence type="ECO:0000313" key="8">
    <source>
        <dbReference type="Proteomes" id="UP000183952"/>
    </source>
</evidence>
<dbReference type="SUPFAM" id="SSF161070">
    <property type="entry name" value="SNF-like"/>
    <property type="match status" value="1"/>
</dbReference>
<name>A0A1M6TC66_9CLOT</name>
<dbReference type="OrthoDB" id="9762833at2"/>
<dbReference type="PANTHER" id="PTHR42948">
    <property type="entry name" value="TRANSPORTER"/>
    <property type="match status" value="1"/>
</dbReference>
<keyword evidence="3 6" id="KW-0812">Transmembrane</keyword>
<protein>
    <submittedName>
        <fullName evidence="7">Neurotransmitter:Na+ symporter, NSS family</fullName>
    </submittedName>
</protein>
<evidence type="ECO:0000256" key="2">
    <source>
        <dbReference type="ARBA" id="ARBA00022448"/>
    </source>
</evidence>
<accession>A0A1M6TC66</accession>
<feature type="transmembrane region" description="Helical" evidence="6">
    <location>
        <begin position="12"/>
        <end position="29"/>
    </location>
</feature>
<dbReference type="Proteomes" id="UP000183952">
    <property type="component" value="Unassembled WGS sequence"/>
</dbReference>
<comment type="subcellular location">
    <subcellularLocation>
        <location evidence="1">Membrane</location>
        <topology evidence="1">Multi-pass membrane protein</topology>
    </subcellularLocation>
</comment>
<organism evidence="7 8">
    <name type="scientific">Hathewaya proteolytica DSM 3090</name>
    <dbReference type="NCBI Taxonomy" id="1121331"/>
    <lineage>
        <taxon>Bacteria</taxon>
        <taxon>Bacillati</taxon>
        <taxon>Bacillota</taxon>
        <taxon>Clostridia</taxon>
        <taxon>Eubacteriales</taxon>
        <taxon>Clostridiaceae</taxon>
        <taxon>Hathewaya</taxon>
    </lineage>
</organism>
<dbReference type="RefSeq" id="WP_072904637.1">
    <property type="nucleotide sequence ID" value="NZ_FRAD01000041.1"/>
</dbReference>
<evidence type="ECO:0000256" key="3">
    <source>
        <dbReference type="ARBA" id="ARBA00022692"/>
    </source>
</evidence>
<gene>
    <name evidence="7" type="ORF">SAMN02745248_02784</name>
</gene>
<keyword evidence="2" id="KW-0813">Transport</keyword>
<feature type="transmembrane region" description="Helical" evidence="6">
    <location>
        <begin position="41"/>
        <end position="65"/>
    </location>
</feature>
<dbReference type="InterPro" id="IPR047218">
    <property type="entry name" value="YocR/YhdH-like"/>
</dbReference>
<evidence type="ECO:0000256" key="5">
    <source>
        <dbReference type="ARBA" id="ARBA00023136"/>
    </source>
</evidence>
<dbReference type="STRING" id="1121331.SAMN02745248_02784"/>
<keyword evidence="5 6" id="KW-0472">Membrane</keyword>
<evidence type="ECO:0000256" key="4">
    <source>
        <dbReference type="ARBA" id="ARBA00022989"/>
    </source>
</evidence>
<proteinExistence type="predicted"/>
<dbReference type="Pfam" id="PF00209">
    <property type="entry name" value="SNF"/>
    <property type="match status" value="2"/>
</dbReference>
<dbReference type="CDD" id="cd10336">
    <property type="entry name" value="SLC6sbd_Tyt1-Like"/>
    <property type="match status" value="1"/>
</dbReference>
<dbReference type="NCBIfam" id="NF037979">
    <property type="entry name" value="Na_transp"/>
    <property type="match status" value="1"/>
</dbReference>